<reference evidence="2 3" key="1">
    <citation type="submission" date="2017-07" db="EMBL/GenBank/DDBJ databases">
        <authorList>
            <person name="Talla V."/>
            <person name="Backstrom N."/>
        </authorList>
    </citation>
    <scope>NUCLEOTIDE SEQUENCE [LARGE SCALE GENOMIC DNA]</scope>
</reference>
<feature type="chain" id="PRO_5022809068" description="Secreted protein" evidence="1">
    <location>
        <begin position="23"/>
        <end position="89"/>
    </location>
</feature>
<evidence type="ECO:0000313" key="2">
    <source>
        <dbReference type="EMBL" id="VVC99971.1"/>
    </source>
</evidence>
<organism evidence="2 3">
    <name type="scientific">Leptidea sinapis</name>
    <dbReference type="NCBI Taxonomy" id="189913"/>
    <lineage>
        <taxon>Eukaryota</taxon>
        <taxon>Metazoa</taxon>
        <taxon>Ecdysozoa</taxon>
        <taxon>Arthropoda</taxon>
        <taxon>Hexapoda</taxon>
        <taxon>Insecta</taxon>
        <taxon>Pterygota</taxon>
        <taxon>Neoptera</taxon>
        <taxon>Endopterygota</taxon>
        <taxon>Lepidoptera</taxon>
        <taxon>Glossata</taxon>
        <taxon>Ditrysia</taxon>
        <taxon>Papilionoidea</taxon>
        <taxon>Pieridae</taxon>
        <taxon>Dismorphiinae</taxon>
        <taxon>Leptidea</taxon>
    </lineage>
</organism>
<name>A0A5E4QRQ9_9NEOP</name>
<gene>
    <name evidence="2" type="ORF">LSINAPIS_LOCUS10720</name>
</gene>
<sequence length="89" mass="10314">MTIAAVLLALALLVNKISVTYQDNLLLQQHFSAKLVFLLSVCLFLHSLRLFHCSRYVKIYPLCFVVENFLNNTYGNRSNYTYTETQMMS</sequence>
<keyword evidence="3" id="KW-1185">Reference proteome</keyword>
<dbReference type="EMBL" id="FZQP02004444">
    <property type="protein sequence ID" value="VVC99971.1"/>
    <property type="molecule type" value="Genomic_DNA"/>
</dbReference>
<evidence type="ECO:0000313" key="3">
    <source>
        <dbReference type="Proteomes" id="UP000324832"/>
    </source>
</evidence>
<keyword evidence="1" id="KW-0732">Signal</keyword>
<protein>
    <recommendedName>
        <fullName evidence="4">Secreted protein</fullName>
    </recommendedName>
</protein>
<proteinExistence type="predicted"/>
<evidence type="ECO:0000256" key="1">
    <source>
        <dbReference type="SAM" id="SignalP"/>
    </source>
</evidence>
<dbReference type="Proteomes" id="UP000324832">
    <property type="component" value="Unassembled WGS sequence"/>
</dbReference>
<dbReference type="AlphaFoldDB" id="A0A5E4QRQ9"/>
<feature type="signal peptide" evidence="1">
    <location>
        <begin position="1"/>
        <end position="22"/>
    </location>
</feature>
<evidence type="ECO:0008006" key="4">
    <source>
        <dbReference type="Google" id="ProtNLM"/>
    </source>
</evidence>
<accession>A0A5E4QRQ9</accession>